<name>A0ABP0Q3P9_9DINO</name>
<accession>A0ABP0Q3P9</accession>
<reference evidence="1 2" key="1">
    <citation type="submission" date="2024-02" db="EMBL/GenBank/DDBJ databases">
        <authorList>
            <person name="Chen Y."/>
            <person name="Shah S."/>
            <person name="Dougan E. K."/>
            <person name="Thang M."/>
            <person name="Chan C."/>
        </authorList>
    </citation>
    <scope>NUCLEOTIDE SEQUENCE [LARGE SCALE GENOMIC DNA]</scope>
</reference>
<dbReference type="Proteomes" id="UP001642484">
    <property type="component" value="Unassembled WGS sequence"/>
</dbReference>
<evidence type="ECO:0000313" key="1">
    <source>
        <dbReference type="EMBL" id="CAK9082886.1"/>
    </source>
</evidence>
<feature type="non-terminal residue" evidence="1">
    <location>
        <position position="81"/>
    </location>
</feature>
<protein>
    <submittedName>
        <fullName evidence="1">Uncharacterized protein</fullName>
    </submittedName>
</protein>
<organism evidence="1 2">
    <name type="scientific">Durusdinium trenchii</name>
    <dbReference type="NCBI Taxonomy" id="1381693"/>
    <lineage>
        <taxon>Eukaryota</taxon>
        <taxon>Sar</taxon>
        <taxon>Alveolata</taxon>
        <taxon>Dinophyceae</taxon>
        <taxon>Suessiales</taxon>
        <taxon>Symbiodiniaceae</taxon>
        <taxon>Durusdinium</taxon>
    </lineage>
</organism>
<gene>
    <name evidence="1" type="ORF">CCMP2556_LOCUS40458</name>
</gene>
<sequence length="81" mass="8138">MPVFLEGYGESEGIYKIAAGLRGYLGGGRKKGPSSGSEEEGQEVIGPRSVVVVSDPVIVKRILTSSPVGGATSGCNVGDGA</sequence>
<keyword evidence="2" id="KW-1185">Reference proteome</keyword>
<proteinExistence type="predicted"/>
<evidence type="ECO:0000313" key="2">
    <source>
        <dbReference type="Proteomes" id="UP001642484"/>
    </source>
</evidence>
<comment type="caution">
    <text evidence="1">The sequence shown here is derived from an EMBL/GenBank/DDBJ whole genome shotgun (WGS) entry which is preliminary data.</text>
</comment>
<dbReference type="EMBL" id="CAXAMN010023978">
    <property type="protein sequence ID" value="CAK9082886.1"/>
    <property type="molecule type" value="Genomic_DNA"/>
</dbReference>